<dbReference type="RefSeq" id="WP_113657174.1">
    <property type="nucleotide sequence ID" value="NZ_KZ845663.1"/>
</dbReference>
<organism evidence="3 4">
    <name type="scientific">Thermoflavimicrobium daqui</name>
    <dbReference type="NCBI Taxonomy" id="2137476"/>
    <lineage>
        <taxon>Bacteria</taxon>
        <taxon>Bacillati</taxon>
        <taxon>Bacillota</taxon>
        <taxon>Bacilli</taxon>
        <taxon>Bacillales</taxon>
        <taxon>Thermoactinomycetaceae</taxon>
        <taxon>Thermoflavimicrobium</taxon>
    </lineage>
</organism>
<gene>
    <name evidence="3" type="primary">spoIIIAG</name>
    <name evidence="3" type="ORF">DL897_00510</name>
</gene>
<feature type="transmembrane region" description="Helical" evidence="2">
    <location>
        <begin position="21"/>
        <end position="42"/>
    </location>
</feature>
<dbReference type="NCBIfam" id="TIGR02830">
    <property type="entry name" value="spore_III_AG"/>
    <property type="match status" value="1"/>
</dbReference>
<proteinExistence type="predicted"/>
<evidence type="ECO:0000256" key="2">
    <source>
        <dbReference type="SAM" id="Phobius"/>
    </source>
</evidence>
<sequence length="206" mass="22962">MFLKWLQKLEQKLGGGTKRNTFRFILILGCIGAGVMLLSSFLQVEEEDGVPRRFSAPSFKEDNTGPVPHKEMSMEDYEKKYESQLADVLSKIVGVDDVSVMVNLDSTEEEVVHVETREASQVTNEADPKGGNRTIQQTNNEKKTATYRADDGEQPVVIKRLKPKVRGVLVVARGIENLQVKAAVIEAIQRTLDLPMHRISVLPKGS</sequence>
<accession>A0A364K8G6</accession>
<dbReference type="Proteomes" id="UP000251213">
    <property type="component" value="Unassembled WGS sequence"/>
</dbReference>
<keyword evidence="2" id="KW-0472">Membrane</keyword>
<keyword evidence="4" id="KW-1185">Reference proteome</keyword>
<comment type="caution">
    <text evidence="3">The sequence shown here is derived from an EMBL/GenBank/DDBJ whole genome shotgun (WGS) entry which is preliminary data.</text>
</comment>
<dbReference type="AlphaFoldDB" id="A0A364K8G6"/>
<reference evidence="3 4" key="1">
    <citation type="submission" date="2018-06" db="EMBL/GenBank/DDBJ databases">
        <title>Thermoflavimicrobium daqus sp. nov., a thermophilic microbe isolated from Moutai-flavour Daqu.</title>
        <authorList>
            <person name="Wang X."/>
            <person name="Zhou H."/>
        </authorList>
    </citation>
    <scope>NUCLEOTIDE SEQUENCE [LARGE SCALE GENOMIC DNA]</scope>
    <source>
        <strain evidence="3 4">FBKL4.011</strain>
    </source>
</reference>
<name>A0A364K8G6_9BACL</name>
<dbReference type="OrthoDB" id="2381602at2"/>
<protein>
    <submittedName>
        <fullName evidence="3">Stage III sporulation protein AG</fullName>
    </submittedName>
</protein>
<keyword evidence="2" id="KW-0812">Transmembrane</keyword>
<dbReference type="InterPro" id="IPR014195">
    <property type="entry name" value="Spore_III_AG"/>
</dbReference>
<evidence type="ECO:0000256" key="1">
    <source>
        <dbReference type="SAM" id="MobiDB-lite"/>
    </source>
</evidence>
<keyword evidence="2" id="KW-1133">Transmembrane helix</keyword>
<dbReference type="EMBL" id="QJKK01000001">
    <property type="protein sequence ID" value="RAL26568.1"/>
    <property type="molecule type" value="Genomic_DNA"/>
</dbReference>
<reference evidence="3 4" key="2">
    <citation type="submission" date="2018-06" db="EMBL/GenBank/DDBJ databases">
        <authorList>
            <person name="Zhirakovskaya E."/>
        </authorList>
    </citation>
    <scope>NUCLEOTIDE SEQUENCE [LARGE SCALE GENOMIC DNA]</scope>
    <source>
        <strain evidence="3 4">FBKL4.011</strain>
    </source>
</reference>
<evidence type="ECO:0000313" key="4">
    <source>
        <dbReference type="Proteomes" id="UP000251213"/>
    </source>
</evidence>
<evidence type="ECO:0000313" key="3">
    <source>
        <dbReference type="EMBL" id="RAL26568.1"/>
    </source>
</evidence>
<feature type="region of interest" description="Disordered" evidence="1">
    <location>
        <begin position="112"/>
        <end position="148"/>
    </location>
</feature>